<gene>
    <name evidence="1" type="ordered locus">MAV_2001</name>
</gene>
<dbReference type="EMBL" id="CP000479">
    <property type="protein sequence ID" value="ABK69480.1"/>
    <property type="molecule type" value="Genomic_DNA"/>
</dbReference>
<protein>
    <submittedName>
        <fullName evidence="1">Uncharacterized protein</fullName>
    </submittedName>
</protein>
<reference evidence="1 2" key="1">
    <citation type="submission" date="2006-10" db="EMBL/GenBank/DDBJ databases">
        <authorList>
            <person name="Fleischmann R.D."/>
            <person name="Dodson R.J."/>
            <person name="Haft D.H."/>
            <person name="Merkel J.S."/>
            <person name="Nelson W.C."/>
            <person name="Fraser C.M."/>
        </authorList>
    </citation>
    <scope>NUCLEOTIDE SEQUENCE [LARGE SCALE GENOMIC DNA]</scope>
    <source>
        <strain evidence="1 2">104</strain>
    </source>
</reference>
<proteinExistence type="predicted"/>
<dbReference type="Proteomes" id="UP000001574">
    <property type="component" value="Chromosome"/>
</dbReference>
<accession>A0A0H3A692</accession>
<organism evidence="1 2">
    <name type="scientific">Mycobacterium avium (strain 104)</name>
    <dbReference type="NCBI Taxonomy" id="243243"/>
    <lineage>
        <taxon>Bacteria</taxon>
        <taxon>Bacillati</taxon>
        <taxon>Actinomycetota</taxon>
        <taxon>Actinomycetes</taxon>
        <taxon>Mycobacteriales</taxon>
        <taxon>Mycobacteriaceae</taxon>
        <taxon>Mycobacterium</taxon>
        <taxon>Mycobacterium avium complex (MAC)</taxon>
    </lineage>
</organism>
<dbReference type="AlphaFoldDB" id="A0A0H3A692"/>
<dbReference type="HOGENOM" id="CLU_3081989_0_0_11"/>
<evidence type="ECO:0000313" key="1">
    <source>
        <dbReference type="EMBL" id="ABK69480.1"/>
    </source>
</evidence>
<evidence type="ECO:0000313" key="2">
    <source>
        <dbReference type="Proteomes" id="UP000001574"/>
    </source>
</evidence>
<name>A0A0H3A692_MYCA1</name>
<dbReference type="KEGG" id="mav:MAV_2001"/>
<sequence length="52" mass="5227">MFCATGVVNGSRFLTVVAHQGGAGNATATPELACAALADLQLSATTVYEGRN</sequence>